<reference evidence="2 3" key="1">
    <citation type="submission" date="2019-11" db="EMBL/GenBank/DDBJ databases">
        <title>Genome of Strain BIT-d1.</title>
        <authorList>
            <person name="Yang Y."/>
        </authorList>
    </citation>
    <scope>NUCLEOTIDE SEQUENCE [LARGE SCALE GENOMIC DNA]</scope>
    <source>
        <strain evidence="2 3">BIT-d1</strain>
    </source>
</reference>
<dbReference type="Proteomes" id="UP000438760">
    <property type="component" value="Unassembled WGS sequence"/>
</dbReference>
<evidence type="ECO:0000259" key="1">
    <source>
        <dbReference type="Pfam" id="PF20613"/>
    </source>
</evidence>
<accession>A0A6I3LMG5</accession>
<keyword evidence="2" id="KW-0032">Aminotransferase</keyword>
<dbReference type="InterPro" id="IPR046748">
    <property type="entry name" value="HipA_2"/>
</dbReference>
<keyword evidence="2" id="KW-0808">Transferase</keyword>
<evidence type="ECO:0000313" key="2">
    <source>
        <dbReference type="EMBL" id="MTG98520.1"/>
    </source>
</evidence>
<sequence length="264" mass="30212">MKDSLELRTVTVTRYITPLREGGSLPALAEADDDFKYVLKFRGAGHGVKALIAELLGGLIARELGLKVPELVFAELDEAFGRTEADEEIQDLLQFSKGLNLALHFLSGALTFDPAAETVDDTLASKIVWLDAFITNVDRTFRNTNMLIWHKELWLIDHGAAFYFHHSFSNWEKSAETPFSFIKDHVLLPRASKLYEVDQEFKKILNRDKFVAIVDQIPTEWLEWEGSDFSANEIREVYLNFLLRRLESSTIFINEANKWRDASI</sequence>
<protein>
    <submittedName>
        <fullName evidence="2">Aminotransferase class I and II</fullName>
    </submittedName>
</protein>
<dbReference type="OrthoDB" id="9786330at2"/>
<keyword evidence="3" id="KW-1185">Reference proteome</keyword>
<organism evidence="2 3">
    <name type="scientific">Myroides albus</name>
    <dbReference type="NCBI Taxonomy" id="2562892"/>
    <lineage>
        <taxon>Bacteria</taxon>
        <taxon>Pseudomonadati</taxon>
        <taxon>Bacteroidota</taxon>
        <taxon>Flavobacteriia</taxon>
        <taxon>Flavobacteriales</taxon>
        <taxon>Flavobacteriaceae</taxon>
        <taxon>Myroides</taxon>
    </lineage>
</organism>
<feature type="domain" description="HipA-like kinase" evidence="1">
    <location>
        <begin position="16"/>
        <end position="248"/>
    </location>
</feature>
<proteinExistence type="predicted"/>
<dbReference type="EMBL" id="WMJX01000021">
    <property type="protein sequence ID" value="MTG98520.1"/>
    <property type="molecule type" value="Genomic_DNA"/>
</dbReference>
<dbReference type="AlphaFoldDB" id="A0A6I3LMG5"/>
<name>A0A6I3LMG5_9FLAO</name>
<evidence type="ECO:0000313" key="3">
    <source>
        <dbReference type="Proteomes" id="UP000438760"/>
    </source>
</evidence>
<comment type="caution">
    <text evidence="2">The sequence shown here is derived from an EMBL/GenBank/DDBJ whole genome shotgun (WGS) entry which is preliminary data.</text>
</comment>
<gene>
    <name evidence="2" type="ORF">GJV76_10355</name>
</gene>
<dbReference type="Pfam" id="PF20613">
    <property type="entry name" value="HipA_2"/>
    <property type="match status" value="1"/>
</dbReference>
<dbReference type="GO" id="GO:0008483">
    <property type="term" value="F:transaminase activity"/>
    <property type="evidence" value="ECO:0007669"/>
    <property type="project" value="UniProtKB-KW"/>
</dbReference>
<dbReference type="RefSeq" id="WP_155092545.1">
    <property type="nucleotide sequence ID" value="NZ_CP102754.1"/>
</dbReference>